<dbReference type="Gene3D" id="2.102.10.10">
    <property type="entry name" value="Rieske [2Fe-2S] iron-sulphur domain"/>
    <property type="match status" value="1"/>
</dbReference>
<name>A0A378TI11_9MYCO</name>
<keyword evidence="7" id="KW-0223">Dioxygenase</keyword>
<dbReference type="Pfam" id="PF19112">
    <property type="entry name" value="VanA_C"/>
    <property type="match status" value="1"/>
</dbReference>
<protein>
    <submittedName>
        <fullName evidence="7">Ring-hydroxylating dioxygenase, large terminal subunit</fullName>
        <ecNumber evidence="7">1.17.1.-</ecNumber>
    </submittedName>
</protein>
<dbReference type="Gene3D" id="3.90.380.10">
    <property type="entry name" value="Naphthalene 1,2-dioxygenase Alpha Subunit, Chain A, domain 1"/>
    <property type="match status" value="1"/>
</dbReference>
<gene>
    <name evidence="7" type="primary">kshA_4</name>
    <name evidence="7" type="ORF">NCTC10821_03978</name>
</gene>
<keyword evidence="5" id="KW-0411">Iron-sulfur</keyword>
<dbReference type="EMBL" id="UGQT01000001">
    <property type="protein sequence ID" value="STZ60438.1"/>
    <property type="molecule type" value="Genomic_DNA"/>
</dbReference>
<sequence length="330" mass="37240">MSAPALAGFWHPIATVGEIDDQPRRFTLLDDFVVAFRDENGVAAFRDLCIHRGAALSLGWVRNGNLVCPYHGWQYGRSGACVRIPSRPADAPIPNAARATAYQVQEKYGLVWVAADEPRDEIPLFPGDIYDRPGWKSFISYREVWKTSAARAVENFMDFSHFPYVHNGLLGTEDNAEIAPYTVEKLDNGLHYWLEQEEPSDLYGAGGSQKVRYEYTLVVPFTIHLKKIEIGTGRETIITQFTLPRTSNTTELFVFIVRNHSQDEPDSTFGDFTNTIMEQDRSVVESQRPEQLPESLREELHIKVPDAASLLYRQRLAALAKVEVFGPYGA</sequence>
<dbReference type="GO" id="GO:0016705">
    <property type="term" value="F:oxidoreductase activity, acting on paired donors, with incorporation or reduction of molecular oxygen"/>
    <property type="evidence" value="ECO:0007669"/>
    <property type="project" value="UniProtKB-ARBA"/>
</dbReference>
<dbReference type="PANTHER" id="PTHR21266">
    <property type="entry name" value="IRON-SULFUR DOMAIN CONTAINING PROTEIN"/>
    <property type="match status" value="1"/>
</dbReference>
<keyword evidence="8" id="KW-1185">Reference proteome</keyword>
<evidence type="ECO:0000256" key="4">
    <source>
        <dbReference type="ARBA" id="ARBA00023004"/>
    </source>
</evidence>
<dbReference type="GO" id="GO:0051537">
    <property type="term" value="F:2 iron, 2 sulfur cluster binding"/>
    <property type="evidence" value="ECO:0007669"/>
    <property type="project" value="UniProtKB-KW"/>
</dbReference>
<dbReference type="InterPro" id="IPR050584">
    <property type="entry name" value="Cholesterol_7-desaturase"/>
</dbReference>
<accession>A0A378TI11</accession>
<keyword evidence="3 7" id="KW-0560">Oxidoreductase</keyword>
<dbReference type="InterPro" id="IPR017941">
    <property type="entry name" value="Rieske_2Fe-2S"/>
</dbReference>
<organism evidence="7 8">
    <name type="scientific">Mycolicibacterium tokaiense</name>
    <dbReference type="NCBI Taxonomy" id="39695"/>
    <lineage>
        <taxon>Bacteria</taxon>
        <taxon>Bacillati</taxon>
        <taxon>Actinomycetota</taxon>
        <taxon>Actinomycetes</taxon>
        <taxon>Mycobacteriales</taxon>
        <taxon>Mycobacteriaceae</taxon>
        <taxon>Mycolicibacterium</taxon>
    </lineage>
</organism>
<evidence type="ECO:0000256" key="5">
    <source>
        <dbReference type="ARBA" id="ARBA00023014"/>
    </source>
</evidence>
<dbReference type="Proteomes" id="UP000254978">
    <property type="component" value="Unassembled WGS sequence"/>
</dbReference>
<feature type="domain" description="Rieske" evidence="6">
    <location>
        <begin position="10"/>
        <end position="113"/>
    </location>
</feature>
<dbReference type="SUPFAM" id="SSF50022">
    <property type="entry name" value="ISP domain"/>
    <property type="match status" value="1"/>
</dbReference>
<dbReference type="OrthoDB" id="5243643at2"/>
<keyword evidence="2" id="KW-0479">Metal-binding</keyword>
<evidence type="ECO:0000313" key="8">
    <source>
        <dbReference type="Proteomes" id="UP000254978"/>
    </source>
</evidence>
<keyword evidence="1" id="KW-0001">2Fe-2S</keyword>
<dbReference type="InterPro" id="IPR044043">
    <property type="entry name" value="VanA_C_cat"/>
</dbReference>
<dbReference type="GO" id="GO:0005506">
    <property type="term" value="F:iron ion binding"/>
    <property type="evidence" value="ECO:0007669"/>
    <property type="project" value="InterPro"/>
</dbReference>
<keyword evidence="4" id="KW-0408">Iron</keyword>
<evidence type="ECO:0000313" key="7">
    <source>
        <dbReference type="EMBL" id="STZ60438.1"/>
    </source>
</evidence>
<dbReference type="Pfam" id="PF00355">
    <property type="entry name" value="Rieske"/>
    <property type="match status" value="1"/>
</dbReference>
<dbReference type="PANTHER" id="PTHR21266:SF59">
    <property type="entry name" value="BLR4922 PROTEIN"/>
    <property type="match status" value="1"/>
</dbReference>
<dbReference type="PROSITE" id="PS51296">
    <property type="entry name" value="RIESKE"/>
    <property type="match status" value="1"/>
</dbReference>
<evidence type="ECO:0000259" key="6">
    <source>
        <dbReference type="PROSITE" id="PS51296"/>
    </source>
</evidence>
<dbReference type="AlphaFoldDB" id="A0A378TI11"/>
<proteinExistence type="predicted"/>
<dbReference type="RefSeq" id="WP_115279601.1">
    <property type="nucleotide sequence ID" value="NZ_AP022600.1"/>
</dbReference>
<evidence type="ECO:0000256" key="3">
    <source>
        <dbReference type="ARBA" id="ARBA00023002"/>
    </source>
</evidence>
<evidence type="ECO:0000256" key="2">
    <source>
        <dbReference type="ARBA" id="ARBA00022723"/>
    </source>
</evidence>
<dbReference type="PROSITE" id="PS00570">
    <property type="entry name" value="RING_HYDROXYL_ALPHA"/>
    <property type="match status" value="1"/>
</dbReference>
<reference evidence="7 8" key="1">
    <citation type="submission" date="2018-06" db="EMBL/GenBank/DDBJ databases">
        <authorList>
            <consortium name="Pathogen Informatics"/>
            <person name="Doyle S."/>
        </authorList>
    </citation>
    <scope>NUCLEOTIDE SEQUENCE [LARGE SCALE GENOMIC DNA]</scope>
    <source>
        <strain evidence="7 8">NCTC10821</strain>
    </source>
</reference>
<dbReference type="InterPro" id="IPR015881">
    <property type="entry name" value="ARHD_Rieske_2Fe_2S"/>
</dbReference>
<dbReference type="SUPFAM" id="SSF55961">
    <property type="entry name" value="Bet v1-like"/>
    <property type="match status" value="1"/>
</dbReference>
<dbReference type="InterPro" id="IPR036922">
    <property type="entry name" value="Rieske_2Fe-2S_sf"/>
</dbReference>
<evidence type="ECO:0000256" key="1">
    <source>
        <dbReference type="ARBA" id="ARBA00022714"/>
    </source>
</evidence>
<dbReference type="EC" id="1.17.1.-" evidence="7"/>
<dbReference type="GO" id="GO:0004497">
    <property type="term" value="F:monooxygenase activity"/>
    <property type="evidence" value="ECO:0007669"/>
    <property type="project" value="UniProtKB-ARBA"/>
</dbReference>
<dbReference type="GO" id="GO:0051213">
    <property type="term" value="F:dioxygenase activity"/>
    <property type="evidence" value="ECO:0007669"/>
    <property type="project" value="UniProtKB-KW"/>
</dbReference>